<proteinExistence type="predicted"/>
<sequence length="156" mass="18158">MERIVGEIAFQLDRRILSHLFPDRVRLYGFNVSDIPEKGLMLLLSPQNGSDTQLGLTEEERKSLSERYNNLMSQLKYFGYDPKYHATFTEHIVNTYGILRERPDTTGIEGDVYNDFNFLRNVVQNVVTSDKYADCMMLLNCLHQLSQNDGKPLFIW</sequence>
<dbReference type="GeneID" id="129333077"/>
<dbReference type="InterPro" id="IPR026715">
    <property type="entry name" value="SPATC1"/>
</dbReference>
<dbReference type="Proteomes" id="UP001190640">
    <property type="component" value="Chromosome 7"/>
</dbReference>
<gene>
    <name evidence="3" type="primary">LOC129333077</name>
</gene>
<dbReference type="RefSeq" id="XP_054840424.1">
    <property type="nucleotide sequence ID" value="XM_054984449.1"/>
</dbReference>
<reference evidence="3" key="1">
    <citation type="submission" date="2025-08" db="UniProtKB">
        <authorList>
            <consortium name="RefSeq"/>
        </authorList>
    </citation>
    <scope>IDENTIFICATION</scope>
    <source>
        <tissue evidence="3">Blood</tissue>
    </source>
</reference>
<organism evidence="2 3">
    <name type="scientific">Eublepharis macularius</name>
    <name type="common">Leopard gecko</name>
    <name type="synonym">Cyrtodactylus macularius</name>
    <dbReference type="NCBI Taxonomy" id="481883"/>
    <lineage>
        <taxon>Eukaryota</taxon>
        <taxon>Metazoa</taxon>
        <taxon>Chordata</taxon>
        <taxon>Craniata</taxon>
        <taxon>Vertebrata</taxon>
        <taxon>Euteleostomi</taxon>
        <taxon>Lepidosauria</taxon>
        <taxon>Squamata</taxon>
        <taxon>Bifurcata</taxon>
        <taxon>Gekkota</taxon>
        <taxon>Eublepharidae</taxon>
        <taxon>Eublepharinae</taxon>
        <taxon>Eublepharis</taxon>
    </lineage>
</organism>
<dbReference type="KEGG" id="emc:129333077"/>
<evidence type="ECO:0000259" key="1">
    <source>
        <dbReference type="Pfam" id="PF15059"/>
    </source>
</evidence>
<feature type="domain" description="Speriolin C-terminal" evidence="1">
    <location>
        <begin position="4"/>
        <end position="156"/>
    </location>
</feature>
<accession>A0AA97L302</accession>
<keyword evidence="2" id="KW-1185">Reference proteome</keyword>
<name>A0AA97L302_EUBMA</name>
<dbReference type="Pfam" id="PF15059">
    <property type="entry name" value="Speriolin_C"/>
    <property type="match status" value="1"/>
</dbReference>
<dbReference type="GO" id="GO:0005813">
    <property type="term" value="C:centrosome"/>
    <property type="evidence" value="ECO:0007669"/>
    <property type="project" value="TreeGrafter"/>
</dbReference>
<dbReference type="PANTHER" id="PTHR22192">
    <property type="entry name" value="SPERIOLIN"/>
    <property type="match status" value="1"/>
</dbReference>
<dbReference type="PANTHER" id="PTHR22192:SF16">
    <property type="entry name" value="SPERIOLIN"/>
    <property type="match status" value="1"/>
</dbReference>
<evidence type="ECO:0000313" key="2">
    <source>
        <dbReference type="Proteomes" id="UP001190640"/>
    </source>
</evidence>
<protein>
    <submittedName>
        <fullName evidence="3">Speriolin-like</fullName>
    </submittedName>
</protein>
<dbReference type="InterPro" id="IPR029384">
    <property type="entry name" value="Speriolin_C"/>
</dbReference>
<evidence type="ECO:0000313" key="3">
    <source>
        <dbReference type="RefSeq" id="XP_054840424.1"/>
    </source>
</evidence>
<dbReference type="AlphaFoldDB" id="A0AA97L302"/>